<keyword evidence="2" id="KW-1185">Reference proteome</keyword>
<proteinExistence type="predicted"/>
<dbReference type="Proteomes" id="UP000241167">
    <property type="component" value="Unassembled WGS sequence"/>
</dbReference>
<evidence type="ECO:0000313" key="1">
    <source>
        <dbReference type="EMBL" id="PSJ43372.1"/>
    </source>
</evidence>
<evidence type="ECO:0000313" key="2">
    <source>
        <dbReference type="Proteomes" id="UP000241167"/>
    </source>
</evidence>
<reference evidence="1 2" key="1">
    <citation type="submission" date="2018-03" db="EMBL/GenBank/DDBJ databases">
        <title>The draft genome of Sphingosinicella sp. GL-C-18.</title>
        <authorList>
            <person name="Liu L."/>
            <person name="Li L."/>
            <person name="Liang L."/>
            <person name="Zhang X."/>
            <person name="Wang T."/>
        </authorList>
    </citation>
    <scope>NUCLEOTIDE SEQUENCE [LARGE SCALE GENOMIC DNA]</scope>
    <source>
        <strain evidence="1 2">GL-C-18</strain>
    </source>
</reference>
<dbReference type="EMBL" id="PXYI01000001">
    <property type="protein sequence ID" value="PSJ43372.1"/>
    <property type="molecule type" value="Genomic_DNA"/>
</dbReference>
<comment type="caution">
    <text evidence="1">The sequence shown here is derived from an EMBL/GenBank/DDBJ whole genome shotgun (WGS) entry which is preliminary data.</text>
</comment>
<name>A0A2P7QZH6_9SPHN</name>
<gene>
    <name evidence="1" type="ORF">C7I55_03130</name>
</gene>
<accession>A0A2P7QZH6</accession>
<organism evidence="1 2">
    <name type="scientific">Allosphingosinicella deserti</name>
    <dbReference type="NCBI Taxonomy" id="2116704"/>
    <lineage>
        <taxon>Bacteria</taxon>
        <taxon>Pseudomonadati</taxon>
        <taxon>Pseudomonadota</taxon>
        <taxon>Alphaproteobacteria</taxon>
        <taxon>Sphingomonadales</taxon>
        <taxon>Sphingomonadaceae</taxon>
        <taxon>Allosphingosinicella</taxon>
    </lineage>
</organism>
<protein>
    <submittedName>
        <fullName evidence="1">Uncharacterized protein</fullName>
    </submittedName>
</protein>
<sequence length="173" mass="18413">MFFLAAAALAATSAPFLGRGAPQPPAEVKWPARYEGRALAPMAPAPEDARLARDFPGRIARFSDGRRQIVLRSVATATRQLHPAGDCFRALGYAIEPLPMMSSGSGALASCFRASRNGASVKVCERIVDARGGSFSDASAWYWPALLGRSRGPWLAATTIESVPPDIFTGVKH</sequence>
<dbReference type="AlphaFoldDB" id="A0A2P7QZH6"/>